<reference evidence="1" key="1">
    <citation type="journal article" date="2021" name="PeerJ">
        <title>Extensive microbial diversity within the chicken gut microbiome revealed by metagenomics and culture.</title>
        <authorList>
            <person name="Gilroy R."/>
            <person name="Ravi A."/>
            <person name="Getino M."/>
            <person name="Pursley I."/>
            <person name="Horton D.L."/>
            <person name="Alikhan N.F."/>
            <person name="Baker D."/>
            <person name="Gharbi K."/>
            <person name="Hall N."/>
            <person name="Watson M."/>
            <person name="Adriaenssens E.M."/>
            <person name="Foster-Nyarko E."/>
            <person name="Jarju S."/>
            <person name="Secka A."/>
            <person name="Antonio M."/>
            <person name="Oren A."/>
            <person name="Chaudhuri R.R."/>
            <person name="La Ragione R."/>
            <person name="Hildebrand F."/>
            <person name="Pallen M.J."/>
        </authorList>
    </citation>
    <scope>NUCLEOTIDE SEQUENCE</scope>
    <source>
        <strain evidence="1">A6-441</strain>
    </source>
</reference>
<evidence type="ECO:0000313" key="2">
    <source>
        <dbReference type="Proteomes" id="UP000724657"/>
    </source>
</evidence>
<evidence type="ECO:0000313" key="1">
    <source>
        <dbReference type="EMBL" id="MBU3843010.1"/>
    </source>
</evidence>
<gene>
    <name evidence="1" type="ORF">IAA47_08545</name>
</gene>
<dbReference type="Proteomes" id="UP000724657">
    <property type="component" value="Unassembled WGS sequence"/>
</dbReference>
<accession>A0A9E2NXS1</accession>
<reference evidence="1" key="2">
    <citation type="submission" date="2021-04" db="EMBL/GenBank/DDBJ databases">
        <authorList>
            <person name="Gilroy R."/>
        </authorList>
    </citation>
    <scope>NUCLEOTIDE SEQUENCE</scope>
    <source>
        <strain evidence="1">A6-441</strain>
    </source>
</reference>
<protein>
    <submittedName>
        <fullName evidence="1">Uncharacterized protein</fullName>
    </submittedName>
</protein>
<dbReference type="EMBL" id="JAHLFN010000076">
    <property type="protein sequence ID" value="MBU3843010.1"/>
    <property type="molecule type" value="Genomic_DNA"/>
</dbReference>
<proteinExistence type="predicted"/>
<name>A0A9E2NXS1_9FUSO</name>
<sequence>MINNKIKKIALLTYENFNEEIQNILLDSETEYLIFLYFTSNANKNLNLLEKIKKYFFNPSKDEYMKNVLILSKKEFLANDLLVRGIITPNNLENFDYFNFIKLYEQNNDLNIDKFLIDNRDTFNYKLDLYDKKSPWLYYQNKTGILIIDENTHDKILKNYHKVRFFIPEIVLVTLGGTGDEKLIKLLKLIGADAHITLGFINKLAIPYTKRTDAYVYIEEENYAEIGRNFINKILFNQSYPNNLIELRNFLKIPEKNFEADMTYDEEREINKKEIKYYSLVLESGSSLKNEVTINEDTLIFNSGLQKKYTLSKISNSSMS</sequence>
<organism evidence="1 2">
    <name type="scientific">Candidatus Fusobacterium pullicola</name>
    <dbReference type="NCBI Taxonomy" id="2838601"/>
    <lineage>
        <taxon>Bacteria</taxon>
        <taxon>Fusobacteriati</taxon>
        <taxon>Fusobacteriota</taxon>
        <taxon>Fusobacteriia</taxon>
        <taxon>Fusobacteriales</taxon>
        <taxon>Fusobacteriaceae</taxon>
        <taxon>Fusobacterium</taxon>
    </lineage>
</organism>
<comment type="caution">
    <text evidence="1">The sequence shown here is derived from an EMBL/GenBank/DDBJ whole genome shotgun (WGS) entry which is preliminary data.</text>
</comment>
<dbReference type="AlphaFoldDB" id="A0A9E2NXS1"/>